<evidence type="ECO:0000256" key="9">
    <source>
        <dbReference type="ARBA" id="ARBA00023136"/>
    </source>
</evidence>
<evidence type="ECO:0000256" key="1">
    <source>
        <dbReference type="ARBA" id="ARBA00002254"/>
    </source>
</evidence>
<keyword evidence="11" id="KW-0966">Cell projection</keyword>
<evidence type="ECO:0000256" key="4">
    <source>
        <dbReference type="ARBA" id="ARBA00022475"/>
    </source>
</evidence>
<keyword evidence="10" id="KW-0997">Cell inner membrane</keyword>
<dbReference type="GO" id="GO:0009425">
    <property type="term" value="C:bacterial-type flagellum basal body"/>
    <property type="evidence" value="ECO:0007669"/>
    <property type="project" value="InterPro"/>
</dbReference>
<comment type="similarity">
    <text evidence="3 10">Belongs to the FliL family.</text>
</comment>
<dbReference type="RefSeq" id="WP_090522300.1">
    <property type="nucleotide sequence ID" value="NZ_FNAH01000003.1"/>
</dbReference>
<keyword evidence="7 10" id="KW-0283">Flagellar rotation</keyword>
<protein>
    <recommendedName>
        <fullName evidence="10">Flagellar protein FliL</fullName>
    </recommendedName>
</protein>
<organism evidence="11 12">
    <name type="scientific">Paracoccus isoporae</name>
    <dbReference type="NCBI Taxonomy" id="591205"/>
    <lineage>
        <taxon>Bacteria</taxon>
        <taxon>Pseudomonadati</taxon>
        <taxon>Pseudomonadota</taxon>
        <taxon>Alphaproteobacteria</taxon>
        <taxon>Rhodobacterales</taxon>
        <taxon>Paracoccaceae</taxon>
        <taxon>Paracoccus</taxon>
    </lineage>
</organism>
<keyword evidence="11" id="KW-0282">Flagellum</keyword>
<dbReference type="GO" id="GO:0005886">
    <property type="term" value="C:plasma membrane"/>
    <property type="evidence" value="ECO:0007669"/>
    <property type="project" value="UniProtKB-SubCell"/>
</dbReference>
<evidence type="ECO:0000256" key="2">
    <source>
        <dbReference type="ARBA" id="ARBA00004162"/>
    </source>
</evidence>
<comment type="function">
    <text evidence="1 10">Controls the rotational direction of flagella during chemotaxis.</text>
</comment>
<dbReference type="GO" id="GO:0071973">
    <property type="term" value="P:bacterial-type flagellum-dependent cell motility"/>
    <property type="evidence" value="ECO:0007669"/>
    <property type="project" value="InterPro"/>
</dbReference>
<gene>
    <name evidence="11" type="ORF">SAMN05421538_103175</name>
</gene>
<evidence type="ECO:0000256" key="5">
    <source>
        <dbReference type="ARBA" id="ARBA00022500"/>
    </source>
</evidence>
<dbReference type="EMBL" id="FNAH01000003">
    <property type="protein sequence ID" value="SDD98301.1"/>
    <property type="molecule type" value="Genomic_DNA"/>
</dbReference>
<keyword evidence="9 10" id="KW-0472">Membrane</keyword>
<evidence type="ECO:0000256" key="10">
    <source>
        <dbReference type="RuleBase" id="RU364125"/>
    </source>
</evidence>
<reference evidence="11 12" key="1">
    <citation type="submission" date="2016-10" db="EMBL/GenBank/DDBJ databases">
        <authorList>
            <person name="de Groot N.N."/>
        </authorList>
    </citation>
    <scope>NUCLEOTIDE SEQUENCE [LARGE SCALE GENOMIC DNA]</scope>
    <source>
        <strain evidence="11 12">DSM 22220</strain>
    </source>
</reference>
<evidence type="ECO:0000313" key="12">
    <source>
        <dbReference type="Proteomes" id="UP000199344"/>
    </source>
</evidence>
<dbReference type="STRING" id="591205.SAMN05421538_103175"/>
<dbReference type="Pfam" id="PF03748">
    <property type="entry name" value="FliL"/>
    <property type="match status" value="1"/>
</dbReference>
<dbReference type="AlphaFoldDB" id="A0A1G6Z6Z5"/>
<dbReference type="Proteomes" id="UP000199344">
    <property type="component" value="Unassembled WGS sequence"/>
</dbReference>
<evidence type="ECO:0000256" key="6">
    <source>
        <dbReference type="ARBA" id="ARBA00022692"/>
    </source>
</evidence>
<name>A0A1G6Z6Z5_9RHOB</name>
<comment type="subcellular location">
    <subcellularLocation>
        <location evidence="10">Cell inner membrane</location>
    </subcellularLocation>
    <subcellularLocation>
        <location evidence="2">Cell membrane</location>
        <topology evidence="2">Single-pass membrane protein</topology>
    </subcellularLocation>
</comment>
<keyword evidence="6" id="KW-0812">Transmembrane</keyword>
<keyword evidence="4" id="KW-1003">Cell membrane</keyword>
<keyword evidence="8" id="KW-1133">Transmembrane helix</keyword>
<accession>A0A1G6Z6Z5</accession>
<dbReference type="InterPro" id="IPR005503">
    <property type="entry name" value="FliL"/>
</dbReference>
<keyword evidence="12" id="KW-1185">Reference proteome</keyword>
<sequence>MAETATPPRTRMTFGRMGLPVAALAGGLAAFTAGYRDMTDVPRVLSSLRGGGDADSVAYVEMPRITVPLGRDGGELVLRIVLETDASSTSAVAAQIPRLSDSFNSFLSGIAPAAFDRRGVLEIIRLELERRAAETAQDTPIDAVLITEFSIR</sequence>
<evidence type="ECO:0000256" key="8">
    <source>
        <dbReference type="ARBA" id="ARBA00022989"/>
    </source>
</evidence>
<keyword evidence="11" id="KW-0969">Cilium</keyword>
<keyword evidence="5 10" id="KW-0145">Chemotaxis</keyword>
<proteinExistence type="inferred from homology"/>
<evidence type="ECO:0000313" key="11">
    <source>
        <dbReference type="EMBL" id="SDD98301.1"/>
    </source>
</evidence>
<evidence type="ECO:0000256" key="3">
    <source>
        <dbReference type="ARBA" id="ARBA00008281"/>
    </source>
</evidence>
<evidence type="ECO:0000256" key="7">
    <source>
        <dbReference type="ARBA" id="ARBA00022779"/>
    </source>
</evidence>
<dbReference type="OrthoDB" id="7619358at2"/>
<dbReference type="GO" id="GO:0006935">
    <property type="term" value="P:chemotaxis"/>
    <property type="evidence" value="ECO:0007669"/>
    <property type="project" value="UniProtKB-KW"/>
</dbReference>